<evidence type="ECO:0000256" key="2">
    <source>
        <dbReference type="SAM" id="MobiDB-lite"/>
    </source>
</evidence>
<name>A0ABY7VRM5_9BACT</name>
<dbReference type="Proteomes" id="UP001214250">
    <property type="component" value="Chromosome 1"/>
</dbReference>
<feature type="compositionally biased region" description="Basic and acidic residues" evidence="2">
    <location>
        <begin position="281"/>
        <end position="306"/>
    </location>
</feature>
<organism evidence="3 4">
    <name type="scientific">Lentisphaera profundi</name>
    <dbReference type="NCBI Taxonomy" id="1658616"/>
    <lineage>
        <taxon>Bacteria</taxon>
        <taxon>Pseudomonadati</taxon>
        <taxon>Lentisphaerota</taxon>
        <taxon>Lentisphaeria</taxon>
        <taxon>Lentisphaerales</taxon>
        <taxon>Lentisphaeraceae</taxon>
        <taxon>Lentisphaera</taxon>
    </lineage>
</organism>
<sequence>MSNLDKALQTTLDVSLSIVVRRTALRKIRTAKKSLELTNAVVKLIQNTKDESLQRECLKIAGDMAIYQASDVIFPVTQGKGMNSRYAVQALGKIGGSKAYHYLLNIDKDKDVNSYEAKRAMRDIERKDPNIKEMIKAEFDEVQQEIEELKASAINAINISQLAPESDSMDLVSDPIEIVSDSSFEHKQDQTSPKAAMTTDVENQKLRKSLDQMKNNFLASESLRAEQEDLFKQEQALRENLQKNLNQQQQSSSEDQSTAIEGLQKEILTLKTTLTQTNEAFRNEKKRWSQQNDELKRKANENKSKISDTSSTSSHLQEEALSKRIEGQQIIINKLQDELEKKMKSGSKKIRFKKEEEKSNNIGCIVGVIIAVAFFITCR</sequence>
<proteinExistence type="predicted"/>
<protein>
    <submittedName>
        <fullName evidence="3">Uncharacterized protein</fullName>
    </submittedName>
</protein>
<keyword evidence="1" id="KW-0175">Coiled coil</keyword>
<evidence type="ECO:0000313" key="3">
    <source>
        <dbReference type="EMBL" id="WDE96692.1"/>
    </source>
</evidence>
<feature type="coiled-coil region" evidence="1">
    <location>
        <begin position="132"/>
        <end position="159"/>
    </location>
</feature>
<reference evidence="3 4" key="1">
    <citation type="submission" date="2023-02" db="EMBL/GenBank/DDBJ databases">
        <title>Genome sequence of Lentisphaera profundi SAORIC-696.</title>
        <authorList>
            <person name="Kim e."/>
            <person name="Cho J.-C."/>
            <person name="Choi A."/>
            <person name="Kang I."/>
        </authorList>
    </citation>
    <scope>NUCLEOTIDE SEQUENCE [LARGE SCALE GENOMIC DNA]</scope>
    <source>
        <strain evidence="3 4">SAORIC-696</strain>
    </source>
</reference>
<gene>
    <name evidence="3" type="ORF">PQO03_01765</name>
</gene>
<dbReference type="RefSeq" id="WP_274150757.1">
    <property type="nucleotide sequence ID" value="NZ_CP117811.1"/>
</dbReference>
<feature type="region of interest" description="Disordered" evidence="2">
    <location>
        <begin position="281"/>
        <end position="319"/>
    </location>
</feature>
<accession>A0ABY7VRM5</accession>
<evidence type="ECO:0000313" key="4">
    <source>
        <dbReference type="Proteomes" id="UP001214250"/>
    </source>
</evidence>
<evidence type="ECO:0000256" key="1">
    <source>
        <dbReference type="SAM" id="Coils"/>
    </source>
</evidence>
<keyword evidence="4" id="KW-1185">Reference proteome</keyword>
<dbReference type="EMBL" id="CP117811">
    <property type="protein sequence ID" value="WDE96692.1"/>
    <property type="molecule type" value="Genomic_DNA"/>
</dbReference>